<dbReference type="InterPro" id="IPR000873">
    <property type="entry name" value="AMP-dep_synth/lig_dom"/>
</dbReference>
<dbReference type="Proteomes" id="UP000445000">
    <property type="component" value="Unassembled WGS sequence"/>
</dbReference>
<reference evidence="4" key="1">
    <citation type="submission" date="2020-01" db="EMBL/GenBank/DDBJ databases">
        <title>'Steroidobacter agaridevorans' sp. nov., agar-degrading bacteria isolated from rhizosphere soils.</title>
        <authorList>
            <person name="Ikenaga M."/>
            <person name="Kataoka M."/>
            <person name="Murouchi A."/>
            <person name="Katsuragi S."/>
            <person name="Sakai M."/>
        </authorList>
    </citation>
    <scope>NUCLEOTIDE SEQUENCE [LARGE SCALE GENOMIC DNA]</scope>
    <source>
        <strain evidence="4">YU21-B</strain>
    </source>
</reference>
<dbReference type="SUPFAM" id="SSF56801">
    <property type="entry name" value="Acetyl-CoA synthetase-like"/>
    <property type="match status" value="1"/>
</dbReference>
<evidence type="ECO:0000313" key="4">
    <source>
        <dbReference type="Proteomes" id="UP000445000"/>
    </source>
</evidence>
<dbReference type="InterPro" id="IPR020845">
    <property type="entry name" value="AMP-binding_CS"/>
</dbReference>
<dbReference type="InterPro" id="IPR045851">
    <property type="entry name" value="AMP-bd_C_sf"/>
</dbReference>
<keyword evidence="3" id="KW-0436">Ligase</keyword>
<dbReference type="AlphaFoldDB" id="A0A829YFH9"/>
<evidence type="ECO:0000313" key="3">
    <source>
        <dbReference type="EMBL" id="GFE82049.1"/>
    </source>
</evidence>
<evidence type="ECO:0000259" key="2">
    <source>
        <dbReference type="Pfam" id="PF13193"/>
    </source>
</evidence>
<feature type="domain" description="AMP-dependent synthetase/ligase" evidence="1">
    <location>
        <begin position="12"/>
        <end position="359"/>
    </location>
</feature>
<dbReference type="EMBL" id="BLJN01000004">
    <property type="protein sequence ID" value="GFE82049.1"/>
    <property type="molecule type" value="Genomic_DNA"/>
</dbReference>
<gene>
    <name evidence="3" type="primary">fadD13_1</name>
    <name evidence="3" type="ORF">GCM10011487_40490</name>
</gene>
<accession>A0A829YFH9</accession>
<dbReference type="RefSeq" id="WP_161813726.1">
    <property type="nucleotide sequence ID" value="NZ_BLJN01000004.1"/>
</dbReference>
<name>A0A829YFH9_9GAMM</name>
<sequence>MNFTIARALRFWSEETPDQPALSYEDRSVSFKELHAWAGRVAHDLYLRGVRPGHRVSIVGTNSLDYAVLACGLIRLGAIGAPLSFRSTASELREWFGELSPTLIFADAERSAAVAEALGETAAKKLLSLESVIPALRTGPALAPTHEPADEAPAFIIGTSGSTGRPKGVIYTHRMVVTYASEFVLMEPKCGRGSSVLMVGPFSSGSGYLVMTQGLTQGATVYIESKFVPERALDLLTRHRITSFMAAPIFFERIAALPAFAEADLSHLYWTQVGGARVSAALLSAWRSKGVVLRHAYGSTEAGGAWGARSDVAVAEPHKCGRGGMFSEYAIRLNDGTIARQGGPGEILIRSACMTAGLWNNESGTREILRDDWLHTGDLGEIDATGNLTFIDRIKDIIISGGLNISAAEVERVIADVPGVLEVAVIVAADASFGETPLAIVHGDATCMTTTIIDHCNRHLANYKVPRYVAIECEPLPRLPSGKVAKPLLRQKYQGAETWLPKVR</sequence>
<dbReference type="GO" id="GO:0016878">
    <property type="term" value="F:acid-thiol ligase activity"/>
    <property type="evidence" value="ECO:0007669"/>
    <property type="project" value="UniProtKB-ARBA"/>
</dbReference>
<proteinExistence type="predicted"/>
<feature type="domain" description="AMP-binding enzyme C-terminal" evidence="2">
    <location>
        <begin position="409"/>
        <end position="483"/>
    </location>
</feature>
<dbReference type="Gene3D" id="3.30.300.30">
    <property type="match status" value="1"/>
</dbReference>
<evidence type="ECO:0000259" key="1">
    <source>
        <dbReference type="Pfam" id="PF00501"/>
    </source>
</evidence>
<dbReference type="Pfam" id="PF00501">
    <property type="entry name" value="AMP-binding"/>
    <property type="match status" value="1"/>
</dbReference>
<organism evidence="3 4">
    <name type="scientific">Steroidobacter agaridevorans</name>
    <dbReference type="NCBI Taxonomy" id="2695856"/>
    <lineage>
        <taxon>Bacteria</taxon>
        <taxon>Pseudomonadati</taxon>
        <taxon>Pseudomonadota</taxon>
        <taxon>Gammaproteobacteria</taxon>
        <taxon>Steroidobacterales</taxon>
        <taxon>Steroidobacteraceae</taxon>
        <taxon>Steroidobacter</taxon>
    </lineage>
</organism>
<dbReference type="PANTHER" id="PTHR43767:SF1">
    <property type="entry name" value="NONRIBOSOMAL PEPTIDE SYNTHASE PES1 (EUROFUNG)-RELATED"/>
    <property type="match status" value="1"/>
</dbReference>
<dbReference type="Pfam" id="PF13193">
    <property type="entry name" value="AMP-binding_C"/>
    <property type="match status" value="1"/>
</dbReference>
<dbReference type="InterPro" id="IPR050237">
    <property type="entry name" value="ATP-dep_AMP-bd_enzyme"/>
</dbReference>
<dbReference type="Gene3D" id="3.40.50.12780">
    <property type="entry name" value="N-terminal domain of ligase-like"/>
    <property type="match status" value="1"/>
</dbReference>
<comment type="caution">
    <text evidence="3">The sequence shown here is derived from an EMBL/GenBank/DDBJ whole genome shotgun (WGS) entry which is preliminary data.</text>
</comment>
<dbReference type="InterPro" id="IPR025110">
    <property type="entry name" value="AMP-bd_C"/>
</dbReference>
<protein>
    <submittedName>
        <fullName evidence="3">Long-chain-fatty-acid--CoA ligase FadD13</fullName>
    </submittedName>
</protein>
<dbReference type="PANTHER" id="PTHR43767">
    <property type="entry name" value="LONG-CHAIN-FATTY-ACID--COA LIGASE"/>
    <property type="match status" value="1"/>
</dbReference>
<dbReference type="PROSITE" id="PS00455">
    <property type="entry name" value="AMP_BINDING"/>
    <property type="match status" value="1"/>
</dbReference>
<dbReference type="InterPro" id="IPR042099">
    <property type="entry name" value="ANL_N_sf"/>
</dbReference>
<keyword evidence="4" id="KW-1185">Reference proteome</keyword>